<evidence type="ECO:0000313" key="1">
    <source>
        <dbReference type="EMBL" id="ARN19346.1"/>
    </source>
</evidence>
<dbReference type="InterPro" id="IPR011990">
    <property type="entry name" value="TPR-like_helical_dom_sf"/>
</dbReference>
<gene>
    <name evidence="1" type="ORF">A4W93_05155</name>
</gene>
<dbReference type="Pfam" id="PF13181">
    <property type="entry name" value="TPR_8"/>
    <property type="match status" value="1"/>
</dbReference>
<dbReference type="Gene3D" id="1.25.40.10">
    <property type="entry name" value="Tetratricopeptide repeat domain"/>
    <property type="match status" value="1"/>
</dbReference>
<keyword evidence="2" id="KW-1185">Reference proteome</keyword>
<dbReference type="Proteomes" id="UP000193427">
    <property type="component" value="Chromosome"/>
</dbReference>
<dbReference type="AlphaFoldDB" id="A0A1W6L567"/>
<reference evidence="1 2" key="1">
    <citation type="submission" date="2016-04" db="EMBL/GenBank/DDBJ databases">
        <title>Complete genome sequence of natural rubber-degrading, novel Gram-negative bacterium, Rhizobacter gummiphilus strain NS21.</title>
        <authorList>
            <person name="Tabata M."/>
            <person name="Kasai D."/>
            <person name="Fukuda M."/>
        </authorList>
    </citation>
    <scope>NUCLEOTIDE SEQUENCE [LARGE SCALE GENOMIC DNA]</scope>
    <source>
        <strain evidence="1 2">NS21</strain>
    </source>
</reference>
<dbReference type="STRING" id="946333.A4W93_05155"/>
<dbReference type="EMBL" id="CP015118">
    <property type="protein sequence ID" value="ARN19346.1"/>
    <property type="molecule type" value="Genomic_DNA"/>
</dbReference>
<dbReference type="SMART" id="SM00028">
    <property type="entry name" value="TPR"/>
    <property type="match status" value="2"/>
</dbReference>
<sequence>MTPVNALDALDADELFMLGLQASTSNDAGQAIGYLKLALSRSPDHARAHWAIAAEYAGLKMMDRAEVHFARAVELDDQHPVARFQYGLLLLTSGRLGEAETTWAPLDALDEAHPVRLFKSGLLHMARDEFDAALVNLRQAMSDPALEPALARDVKMAIDQIEAARATNPPAVDAAAAPVGDPVPAPAPAAESVESHLAFSAYRGATDASH</sequence>
<dbReference type="RefSeq" id="WP_085749604.1">
    <property type="nucleotide sequence ID" value="NZ_BSPR01000002.1"/>
</dbReference>
<accession>A0A1W6L567</accession>
<proteinExistence type="predicted"/>
<dbReference type="OrthoDB" id="8776071at2"/>
<name>A0A1W6L567_9BURK</name>
<dbReference type="KEGG" id="rgu:A4W93_05155"/>
<dbReference type="InterPro" id="IPR019734">
    <property type="entry name" value="TPR_rpt"/>
</dbReference>
<evidence type="ECO:0000313" key="2">
    <source>
        <dbReference type="Proteomes" id="UP000193427"/>
    </source>
</evidence>
<organism evidence="1 2">
    <name type="scientific">Piscinibacter gummiphilus</name>
    <dbReference type="NCBI Taxonomy" id="946333"/>
    <lineage>
        <taxon>Bacteria</taxon>
        <taxon>Pseudomonadati</taxon>
        <taxon>Pseudomonadota</taxon>
        <taxon>Betaproteobacteria</taxon>
        <taxon>Burkholderiales</taxon>
        <taxon>Sphaerotilaceae</taxon>
        <taxon>Piscinibacter</taxon>
    </lineage>
</organism>
<dbReference type="SUPFAM" id="SSF48452">
    <property type="entry name" value="TPR-like"/>
    <property type="match status" value="1"/>
</dbReference>
<protein>
    <submittedName>
        <fullName evidence="1">Uncharacterized protein</fullName>
    </submittedName>
</protein>